<proteinExistence type="predicted"/>
<comment type="caution">
    <text evidence="1">The sequence shown here is derived from an EMBL/GenBank/DDBJ whole genome shotgun (WGS) entry which is preliminary data.</text>
</comment>
<evidence type="ECO:0000313" key="2">
    <source>
        <dbReference type="Proteomes" id="UP000234579"/>
    </source>
</evidence>
<protein>
    <submittedName>
        <fullName evidence="1">Uncharacterized protein</fullName>
    </submittedName>
</protein>
<organism evidence="1 2">
    <name type="scientific">Ligilactobacillus agilis</name>
    <dbReference type="NCBI Taxonomy" id="1601"/>
    <lineage>
        <taxon>Bacteria</taxon>
        <taxon>Bacillati</taxon>
        <taxon>Bacillota</taxon>
        <taxon>Bacilli</taxon>
        <taxon>Lactobacillales</taxon>
        <taxon>Lactobacillaceae</taxon>
        <taxon>Ligilactobacillus</taxon>
    </lineage>
</organism>
<accession>A0A2I2AAK0</accession>
<evidence type="ECO:0000313" key="1">
    <source>
        <dbReference type="EMBL" id="PLA76412.1"/>
    </source>
</evidence>
<dbReference type="EMBL" id="PKGI01000030">
    <property type="protein sequence ID" value="PLA76412.1"/>
    <property type="molecule type" value="Genomic_DNA"/>
</dbReference>
<name>A0A2I2AAK0_9LACO</name>
<dbReference type="RefSeq" id="WP_101811910.1">
    <property type="nucleotide sequence ID" value="NZ_PKGI01000030.1"/>
</dbReference>
<dbReference type="Proteomes" id="UP000234579">
    <property type="component" value="Unassembled WGS sequence"/>
</dbReference>
<gene>
    <name evidence="1" type="ORF">CYR79_06355</name>
</gene>
<dbReference type="AlphaFoldDB" id="A0A2I2AAK0"/>
<reference evidence="2" key="1">
    <citation type="submission" date="2017-12" db="EMBL/GenBank/DDBJ databases">
        <authorList>
            <person name="Christensen H."/>
        </authorList>
    </citation>
    <scope>NUCLEOTIDE SEQUENCE [LARGE SCALE GENOMIC DNA]</scope>
    <source>
        <strain evidence="2">268A</strain>
    </source>
</reference>
<sequence>METRINVKLEFNSLVIGLNEIEVLDKLLNKVGPLVDRLTRELENEEQKIKLYKLKGTYSDSKFRLAMLIRGVSLNEIYKLKALPISDNVTIVGPIPFIEKTEEQHQKAQYYNDLLLSREQTLDDIKQALKRLEYVNPNDLKFSGVTVLEWLDMNYIAKKISAILKLG</sequence>